<dbReference type="EMBL" id="JAVRJZ010000016">
    <property type="protein sequence ID" value="KAK2711405.1"/>
    <property type="molecule type" value="Genomic_DNA"/>
</dbReference>
<sequence length="141" mass="16384">MNDVEIEKIMNCMKLVMNDLDWEVKLRCLDHWEKDIESCSETGKERMKIISNWIEVLAVGIEDYEKPVKEKSARILKSLQAKVLFKIPELLNNRVFRIDFDDVIRECQLSSDIYCDLELLGTEILSILEGNHGSTPSVDCY</sequence>
<organism evidence="1 2">
    <name type="scientific">Artemia franciscana</name>
    <name type="common">Brine shrimp</name>
    <name type="synonym">Artemia sanfranciscana</name>
    <dbReference type="NCBI Taxonomy" id="6661"/>
    <lineage>
        <taxon>Eukaryota</taxon>
        <taxon>Metazoa</taxon>
        <taxon>Ecdysozoa</taxon>
        <taxon>Arthropoda</taxon>
        <taxon>Crustacea</taxon>
        <taxon>Branchiopoda</taxon>
        <taxon>Anostraca</taxon>
        <taxon>Artemiidae</taxon>
        <taxon>Artemia</taxon>
    </lineage>
</organism>
<protein>
    <submittedName>
        <fullName evidence="1">Uncharacterized protein</fullName>
    </submittedName>
</protein>
<dbReference type="Proteomes" id="UP001187531">
    <property type="component" value="Unassembled WGS sequence"/>
</dbReference>
<gene>
    <name evidence="1" type="ORF">QYM36_012549</name>
</gene>
<comment type="caution">
    <text evidence="1">The sequence shown here is derived from an EMBL/GenBank/DDBJ whole genome shotgun (WGS) entry which is preliminary data.</text>
</comment>
<evidence type="ECO:0000313" key="2">
    <source>
        <dbReference type="Proteomes" id="UP001187531"/>
    </source>
</evidence>
<accession>A0AA88L7Y4</accession>
<proteinExistence type="predicted"/>
<keyword evidence="2" id="KW-1185">Reference proteome</keyword>
<name>A0AA88L7Y4_ARTSF</name>
<dbReference type="AlphaFoldDB" id="A0AA88L7Y4"/>
<evidence type="ECO:0000313" key="1">
    <source>
        <dbReference type="EMBL" id="KAK2711405.1"/>
    </source>
</evidence>
<reference evidence="1" key="1">
    <citation type="submission" date="2023-07" db="EMBL/GenBank/DDBJ databases">
        <title>Chromosome-level genome assembly of Artemia franciscana.</title>
        <authorList>
            <person name="Jo E."/>
        </authorList>
    </citation>
    <scope>NUCLEOTIDE SEQUENCE</scope>
    <source>
        <tissue evidence="1">Whole body</tissue>
    </source>
</reference>